<reference evidence="2 3" key="1">
    <citation type="submission" date="2018-06" db="EMBL/GenBank/DDBJ databases">
        <authorList>
            <consortium name="Pathogen Informatics"/>
            <person name="Doyle S."/>
        </authorList>
    </citation>
    <scope>NUCLEOTIDE SEQUENCE [LARGE SCALE GENOMIC DNA]</scope>
    <source>
        <strain evidence="2 3">NCTC8009</strain>
    </source>
</reference>
<dbReference type="Proteomes" id="UP000250991">
    <property type="component" value="Unassembled WGS sequence"/>
</dbReference>
<dbReference type="EMBL" id="UARW01000010">
    <property type="protein sequence ID" value="SQD06693.1"/>
    <property type="molecule type" value="Genomic_DNA"/>
</dbReference>
<proteinExistence type="predicted"/>
<organism evidence="2 3">
    <name type="scientific">Escherichia coli</name>
    <dbReference type="NCBI Taxonomy" id="562"/>
    <lineage>
        <taxon>Bacteria</taxon>
        <taxon>Pseudomonadati</taxon>
        <taxon>Pseudomonadota</taxon>
        <taxon>Gammaproteobacteria</taxon>
        <taxon>Enterobacterales</taxon>
        <taxon>Enterobacteriaceae</taxon>
        <taxon>Escherichia</taxon>
    </lineage>
</organism>
<dbReference type="AlphaFoldDB" id="A0A2X3KF04"/>
<evidence type="ECO:0000313" key="2">
    <source>
        <dbReference type="EMBL" id="SQD06693.1"/>
    </source>
</evidence>
<name>A0A2X3KF04_ECOLX</name>
<dbReference type="GO" id="GO:0003887">
    <property type="term" value="F:DNA-directed DNA polymerase activity"/>
    <property type="evidence" value="ECO:0007669"/>
    <property type="project" value="UniProtKB-EC"/>
</dbReference>
<dbReference type="Pfam" id="PF17657">
    <property type="entry name" value="DNA_pol3_finger"/>
    <property type="match status" value="1"/>
</dbReference>
<keyword evidence="2" id="KW-0548">Nucleotidyltransferase</keyword>
<evidence type="ECO:0000259" key="1">
    <source>
        <dbReference type="Pfam" id="PF17657"/>
    </source>
</evidence>
<evidence type="ECO:0000313" key="3">
    <source>
        <dbReference type="Proteomes" id="UP000250991"/>
    </source>
</evidence>
<dbReference type="InterPro" id="IPR004805">
    <property type="entry name" value="DnaE2/DnaE/PolC"/>
</dbReference>
<dbReference type="GO" id="GO:0006260">
    <property type="term" value="P:DNA replication"/>
    <property type="evidence" value="ECO:0007669"/>
    <property type="project" value="InterPro"/>
</dbReference>
<accession>A0A2X3KF04</accession>
<keyword evidence="2" id="KW-0808">Transferase</keyword>
<protein>
    <submittedName>
        <fullName evidence="2">DNA polymerase III subunit alpha</fullName>
        <ecNumber evidence="2">2.7.7.7</ecNumber>
    </submittedName>
</protein>
<dbReference type="PANTHER" id="PTHR32294:SF0">
    <property type="entry name" value="DNA POLYMERASE III SUBUNIT ALPHA"/>
    <property type="match status" value="1"/>
</dbReference>
<dbReference type="EC" id="2.7.7.7" evidence="2"/>
<dbReference type="GO" id="GO:0008408">
    <property type="term" value="F:3'-5' exonuclease activity"/>
    <property type="evidence" value="ECO:0007669"/>
    <property type="project" value="InterPro"/>
</dbReference>
<dbReference type="PANTHER" id="PTHR32294">
    <property type="entry name" value="DNA POLYMERASE III SUBUNIT ALPHA"/>
    <property type="match status" value="1"/>
</dbReference>
<dbReference type="InterPro" id="IPR040982">
    <property type="entry name" value="DNA_pol3_finger"/>
</dbReference>
<sequence>MLQRSETTAVFQLESRGMKDLIKRLQPDCFEDMIALVALFRPGPLQSGMVDNFIDRKHGREEISYPDVQWQHESLKPVLEPTYGIILYQEQVMADCPGAFWLYPRWRGYAASCDGGRKSRKRWLSNVLYLLKVQKRTESTLNWR</sequence>
<feature type="domain" description="DNA polymerase III alpha subunit finger" evidence="1">
    <location>
        <begin position="1"/>
        <end position="93"/>
    </location>
</feature>
<gene>
    <name evidence="2" type="primary">dnaE_2</name>
    <name evidence="2" type="ORF">NCTC8009_07298</name>
</gene>